<evidence type="ECO:0000313" key="4">
    <source>
        <dbReference type="EMBL" id="CAI8022216.1"/>
    </source>
</evidence>
<dbReference type="Pfam" id="PF01145">
    <property type="entry name" value="Band_7"/>
    <property type="match status" value="1"/>
</dbReference>
<dbReference type="Gene3D" id="6.10.250.2090">
    <property type="match status" value="1"/>
</dbReference>
<dbReference type="FunFam" id="3.30.479.30:FF:000004">
    <property type="entry name" value="Putative membrane protease family, stomatin"/>
    <property type="match status" value="1"/>
</dbReference>
<dbReference type="InterPro" id="IPR036013">
    <property type="entry name" value="Band_7/SPFH_dom_sf"/>
</dbReference>
<comment type="similarity">
    <text evidence="1">Belongs to the band 7/mec-2 family.</text>
</comment>
<dbReference type="SUPFAM" id="SSF117892">
    <property type="entry name" value="Band 7/SPFH domain"/>
    <property type="match status" value="1"/>
</dbReference>
<evidence type="ECO:0000256" key="2">
    <source>
        <dbReference type="SAM" id="MobiDB-lite"/>
    </source>
</evidence>
<proteinExistence type="inferred from homology"/>
<accession>A0AA35S4U8</accession>
<evidence type="ECO:0000256" key="1">
    <source>
        <dbReference type="ARBA" id="ARBA00008164"/>
    </source>
</evidence>
<comment type="caution">
    <text evidence="4">The sequence shown here is derived from an EMBL/GenBank/DDBJ whole genome shotgun (WGS) entry which is preliminary data.</text>
</comment>
<dbReference type="Proteomes" id="UP001174909">
    <property type="component" value="Unassembled WGS sequence"/>
</dbReference>
<dbReference type="GO" id="GO:0009898">
    <property type="term" value="C:cytoplasmic side of plasma membrane"/>
    <property type="evidence" value="ECO:0007669"/>
    <property type="project" value="UniProtKB-ARBA"/>
</dbReference>
<sequence length="253" mass="28096">MFGLSLGALVAVAFAAIFILNWIKVLNEYERAVVFRFGKLLPATKGPGLVLVFSPIDRMVRVSLRLVAFDVPPQDIITRDNVSVKVNAVLFFRVVDPTRAIIEVQDFLYATSQLAQTTLRSVLGQVELDDLLSQRDQINIRLQGILDKSTDPWGIKVASVEVKHVDLPTDMTRALARQAEAEREKRAKVIHAEGEFQGLGAARQGRRNRGRAPLGRPAPLSPDAYRNCHGEELDDHLSPPARFGETLPRDALE</sequence>
<dbReference type="Gene3D" id="3.30.479.30">
    <property type="entry name" value="Band 7 domain"/>
    <property type="match status" value="1"/>
</dbReference>
<name>A0AA35S4U8_GEOBA</name>
<reference evidence="4" key="1">
    <citation type="submission" date="2023-03" db="EMBL/GenBank/DDBJ databases">
        <authorList>
            <person name="Steffen K."/>
            <person name="Cardenas P."/>
        </authorList>
    </citation>
    <scope>NUCLEOTIDE SEQUENCE</scope>
</reference>
<feature type="region of interest" description="Disordered" evidence="2">
    <location>
        <begin position="198"/>
        <end position="253"/>
    </location>
</feature>
<protein>
    <submittedName>
        <fullName evidence="4">Uncharacterized protein AF_1420</fullName>
    </submittedName>
</protein>
<dbReference type="AlphaFoldDB" id="A0AA35S4U8"/>
<dbReference type="PRINTS" id="PR00721">
    <property type="entry name" value="STOMATIN"/>
</dbReference>
<dbReference type="SMART" id="SM00244">
    <property type="entry name" value="PHB"/>
    <property type="match status" value="1"/>
</dbReference>
<dbReference type="InterPro" id="IPR001107">
    <property type="entry name" value="Band_7"/>
</dbReference>
<organism evidence="4 5">
    <name type="scientific">Geodia barretti</name>
    <name type="common">Barrett's horny sponge</name>
    <dbReference type="NCBI Taxonomy" id="519541"/>
    <lineage>
        <taxon>Eukaryota</taxon>
        <taxon>Metazoa</taxon>
        <taxon>Porifera</taxon>
        <taxon>Demospongiae</taxon>
        <taxon>Heteroscleromorpha</taxon>
        <taxon>Tetractinellida</taxon>
        <taxon>Astrophorina</taxon>
        <taxon>Geodiidae</taxon>
        <taxon>Geodia</taxon>
    </lineage>
</organism>
<dbReference type="PANTHER" id="PTHR10264">
    <property type="entry name" value="BAND 7 PROTEIN-RELATED"/>
    <property type="match status" value="1"/>
</dbReference>
<dbReference type="PANTHER" id="PTHR10264:SF19">
    <property type="entry name" value="AT06885P-RELATED"/>
    <property type="match status" value="1"/>
</dbReference>
<keyword evidence="5" id="KW-1185">Reference proteome</keyword>
<dbReference type="EMBL" id="CASHTH010001945">
    <property type="protein sequence ID" value="CAI8022216.1"/>
    <property type="molecule type" value="Genomic_DNA"/>
</dbReference>
<dbReference type="InterPro" id="IPR001972">
    <property type="entry name" value="Stomatin_HflK_fam"/>
</dbReference>
<evidence type="ECO:0000259" key="3">
    <source>
        <dbReference type="SMART" id="SM00244"/>
    </source>
</evidence>
<dbReference type="CDD" id="cd08826">
    <property type="entry name" value="SPFH_eoslipins_u1"/>
    <property type="match status" value="1"/>
</dbReference>
<dbReference type="InterPro" id="IPR043202">
    <property type="entry name" value="Band-7_stomatin-like"/>
</dbReference>
<evidence type="ECO:0000313" key="5">
    <source>
        <dbReference type="Proteomes" id="UP001174909"/>
    </source>
</evidence>
<feature type="compositionally biased region" description="Basic and acidic residues" evidence="2">
    <location>
        <begin position="226"/>
        <end position="237"/>
    </location>
</feature>
<gene>
    <name evidence="4" type="ORF">GBAR_LOCUS13065</name>
</gene>
<feature type="domain" description="Band 7" evidence="3">
    <location>
        <begin position="21"/>
        <end position="179"/>
    </location>
</feature>